<dbReference type="Proteomes" id="UP001500954">
    <property type="component" value="Unassembled WGS sequence"/>
</dbReference>
<dbReference type="Pfam" id="PF06094">
    <property type="entry name" value="GGACT"/>
    <property type="match status" value="1"/>
</dbReference>
<evidence type="ECO:0000259" key="1">
    <source>
        <dbReference type="Pfam" id="PF06094"/>
    </source>
</evidence>
<dbReference type="Gene3D" id="3.10.490.10">
    <property type="entry name" value="Gamma-glutamyl cyclotransferase-like"/>
    <property type="match status" value="1"/>
</dbReference>
<gene>
    <name evidence="2" type="ORF">GCM10022395_36810</name>
</gene>
<proteinExistence type="predicted"/>
<dbReference type="EMBL" id="BAABCY010000105">
    <property type="protein sequence ID" value="GAA3585413.1"/>
    <property type="molecule type" value="Genomic_DNA"/>
</dbReference>
<feature type="domain" description="Gamma-glutamylcyclotransferase AIG2-like" evidence="1">
    <location>
        <begin position="21"/>
        <end position="145"/>
    </location>
</feature>
<comment type="caution">
    <text evidence="2">The sequence shown here is derived from an EMBL/GenBank/DDBJ whole genome shotgun (WGS) entry which is preliminary data.</text>
</comment>
<evidence type="ECO:0000313" key="3">
    <source>
        <dbReference type="Proteomes" id="UP001500954"/>
    </source>
</evidence>
<evidence type="ECO:0000313" key="2">
    <source>
        <dbReference type="EMBL" id="GAA3585413.1"/>
    </source>
</evidence>
<sequence length="149" mass="17060">MLILIGLFNLSFLEKKEISYLFVYGTLLKGCDNEMSQFLAEHSHFVEKGFFYGKLYEVDGYPGAILSTNPVDKVYGSVYKVLDAEMVFKSLDDYEGIDISVSERDLYKRLRVKVYMESGVSLQTWVYIYNLSTLGLQLIPSGKYLQGNQ</sequence>
<accession>A0ABP6YLW2</accession>
<reference evidence="3" key="1">
    <citation type="journal article" date="2019" name="Int. J. Syst. Evol. Microbiol.">
        <title>The Global Catalogue of Microorganisms (GCM) 10K type strain sequencing project: providing services to taxonomists for standard genome sequencing and annotation.</title>
        <authorList>
            <consortium name="The Broad Institute Genomics Platform"/>
            <consortium name="The Broad Institute Genome Sequencing Center for Infectious Disease"/>
            <person name="Wu L."/>
            <person name="Ma J."/>
        </authorList>
    </citation>
    <scope>NUCLEOTIDE SEQUENCE [LARGE SCALE GENOMIC DNA]</scope>
    <source>
        <strain evidence="3">JCM 17111</strain>
    </source>
</reference>
<dbReference type="CDD" id="cd06661">
    <property type="entry name" value="GGCT_like"/>
    <property type="match status" value="1"/>
</dbReference>
<keyword evidence="3" id="KW-1185">Reference proteome</keyword>
<organism evidence="2 3">
    <name type="scientific">Snuella lapsa</name>
    <dbReference type="NCBI Taxonomy" id="870481"/>
    <lineage>
        <taxon>Bacteria</taxon>
        <taxon>Pseudomonadati</taxon>
        <taxon>Bacteroidota</taxon>
        <taxon>Flavobacteriia</taxon>
        <taxon>Flavobacteriales</taxon>
        <taxon>Flavobacteriaceae</taxon>
        <taxon>Snuella</taxon>
    </lineage>
</organism>
<dbReference type="InterPro" id="IPR009288">
    <property type="entry name" value="AIG2-like_dom"/>
</dbReference>
<name>A0ABP6YLW2_9FLAO</name>
<dbReference type="SUPFAM" id="SSF110857">
    <property type="entry name" value="Gamma-glutamyl cyclotransferase-like"/>
    <property type="match status" value="1"/>
</dbReference>
<dbReference type="InterPro" id="IPR036568">
    <property type="entry name" value="GGCT-like_sf"/>
</dbReference>
<protein>
    <submittedName>
        <fullName evidence="2">Gamma-glutamylcyclotransferase</fullName>
    </submittedName>
</protein>
<dbReference type="InterPro" id="IPR013024">
    <property type="entry name" value="GGCT-like"/>
</dbReference>